<reference evidence="6 7" key="1">
    <citation type="journal article" date="2013" name="PLoS ONE">
        <title>Assembly-driven community genomics of a hypersaline microbial ecosystem.</title>
        <authorList>
            <person name="Podell S."/>
            <person name="Ugalde J.A."/>
            <person name="Narasingarao P."/>
            <person name="Banfield J.F."/>
            <person name="Heidelberg K.B."/>
            <person name="Allen E.E."/>
        </authorList>
    </citation>
    <scope>NUCLEOTIDE SEQUENCE [LARGE SCALE GENOMIC DNA]</scope>
    <source>
        <strain evidence="7">J07HQW2</strain>
    </source>
</reference>
<dbReference type="Gene3D" id="3.30.390.10">
    <property type="entry name" value="Enolase-like, N-terminal domain"/>
    <property type="match status" value="1"/>
</dbReference>
<feature type="domain" description="Mandelate racemase/muconate lactonizing enzyme C-terminal" evidence="5">
    <location>
        <begin position="143"/>
        <end position="240"/>
    </location>
</feature>
<keyword evidence="3 4" id="KW-0456">Lyase</keyword>
<feature type="active site" description="Proton acceptor" evidence="4">
    <location>
        <position position="266"/>
    </location>
</feature>
<dbReference type="PANTHER" id="PTHR48073:SF2">
    <property type="entry name" value="O-SUCCINYLBENZOATE SYNTHASE"/>
    <property type="match status" value="1"/>
</dbReference>
<dbReference type="InterPro" id="IPR013342">
    <property type="entry name" value="Mandelate_racemase_C"/>
</dbReference>
<keyword evidence="1 4" id="KW-0479">Metal-binding</keyword>
<evidence type="ECO:0000256" key="2">
    <source>
        <dbReference type="ARBA" id="ARBA00022842"/>
    </source>
</evidence>
<dbReference type="STRING" id="1238425.J07HQW2_03429"/>
<evidence type="ECO:0000313" key="6">
    <source>
        <dbReference type="EMBL" id="ERG96945.1"/>
    </source>
</evidence>
<dbReference type="CDD" id="cd03320">
    <property type="entry name" value="OSBS"/>
    <property type="match status" value="1"/>
</dbReference>
<dbReference type="SFLD" id="SFLDS00001">
    <property type="entry name" value="Enolase"/>
    <property type="match status" value="1"/>
</dbReference>
<keyword evidence="2 4" id="KW-0460">Magnesium</keyword>
<evidence type="ECO:0000313" key="7">
    <source>
        <dbReference type="Proteomes" id="UP000030710"/>
    </source>
</evidence>
<dbReference type="GO" id="GO:0000287">
    <property type="term" value="F:magnesium ion binding"/>
    <property type="evidence" value="ECO:0007669"/>
    <property type="project" value="UniProtKB-UniRule"/>
</dbReference>
<sequence length="363" mass="38127">MDELTSLEPAYMKADPFTLGLSRSLSTANGEIEQRRGHVICIKINEVVGVGEATPLPDWTETHSSCQDALRSVSMETDTNTDTDIESISGISPETTSAAHHGVELACVDAMARDTNNSVAEFLSTDTPATSVPVNATIGDCNLEQTRQRAQSAVADGYTTIKLKVGAQDIESDCDRVIAARSAVGDDVTLRVDANGAWDRATAERFLETARTVDLEYIEQPLPASDLDGHALLRGHGVDIAVDESMSVTTPEQIFTAGAADIIVCKPMALGGPRQTVAVAREAEAVDIDTVVTTTIDGVIARTGALHVAAALPGSNIRACGLATASMLEDDLTMDPISIIDGEMPVPTGPGLAGESLESCCNF</sequence>
<evidence type="ECO:0000256" key="3">
    <source>
        <dbReference type="ARBA" id="ARBA00023239"/>
    </source>
</evidence>
<dbReference type="InterPro" id="IPR010196">
    <property type="entry name" value="OSB_synthase_MenC1"/>
</dbReference>
<evidence type="ECO:0000256" key="1">
    <source>
        <dbReference type="ARBA" id="ARBA00022723"/>
    </source>
</evidence>
<dbReference type="RefSeq" id="WP_021056407.1">
    <property type="nucleotide sequence ID" value="NZ_KE356561.1"/>
</dbReference>
<feature type="binding site" evidence="4">
    <location>
        <position position="193"/>
    </location>
    <ligand>
        <name>Mg(2+)</name>
        <dbReference type="ChEBI" id="CHEBI:18420"/>
    </ligand>
</feature>
<dbReference type="HAMAP" id="MF_00470">
    <property type="entry name" value="MenC_1"/>
    <property type="match status" value="1"/>
</dbReference>
<dbReference type="SUPFAM" id="SSF54826">
    <property type="entry name" value="Enolase N-terminal domain-like"/>
    <property type="match status" value="1"/>
</dbReference>
<proteinExistence type="inferred from homology"/>
<dbReference type="EC" id="4.2.1.113" evidence="4"/>
<comment type="pathway">
    <text evidence="4">Quinol/quinone metabolism; 1,4-dihydroxy-2-naphthoate biosynthesis; 1,4-dihydroxy-2-naphthoate from chorismate: step 4/7.</text>
</comment>
<dbReference type="SFLD" id="SFLDF00009">
    <property type="entry name" value="o-succinylbenzoate_synthase"/>
    <property type="match status" value="1"/>
</dbReference>
<keyword evidence="4" id="KW-0474">Menaquinone biosynthesis</keyword>
<dbReference type="UniPathway" id="UPA00079"/>
<dbReference type="SFLD" id="SFLDG00180">
    <property type="entry name" value="muconate_cycloisomerase"/>
    <property type="match status" value="1"/>
</dbReference>
<dbReference type="EMBL" id="KE356561">
    <property type="protein sequence ID" value="ERG96945.1"/>
    <property type="molecule type" value="Genomic_DNA"/>
</dbReference>
<dbReference type="GO" id="GO:0043748">
    <property type="term" value="F:O-succinylbenzoate synthase activity"/>
    <property type="evidence" value="ECO:0007669"/>
    <property type="project" value="UniProtKB-EC"/>
</dbReference>
<comment type="function">
    <text evidence="4">Converts 2-succinyl-6-hydroxy-2,4-cyclohexadiene-1-carboxylate (SHCHC) to 2-succinylbenzoate (OSB).</text>
</comment>
<dbReference type="InterPro" id="IPR036849">
    <property type="entry name" value="Enolase-like_C_sf"/>
</dbReference>
<accession>U1NID4</accession>
<dbReference type="PANTHER" id="PTHR48073">
    <property type="entry name" value="O-SUCCINYLBENZOATE SYNTHASE-RELATED"/>
    <property type="match status" value="1"/>
</dbReference>
<dbReference type="AlphaFoldDB" id="U1NID4"/>
<evidence type="ECO:0000259" key="5">
    <source>
        <dbReference type="SMART" id="SM00922"/>
    </source>
</evidence>
<feature type="binding site" evidence="4">
    <location>
        <position position="219"/>
    </location>
    <ligand>
        <name>Mg(2+)</name>
        <dbReference type="ChEBI" id="CHEBI:18420"/>
    </ligand>
</feature>
<dbReference type="InterPro" id="IPR029065">
    <property type="entry name" value="Enolase_C-like"/>
</dbReference>
<feature type="active site" description="Proton donor" evidence="4">
    <location>
        <position position="164"/>
    </location>
</feature>
<dbReference type="SUPFAM" id="SSF51604">
    <property type="entry name" value="Enolase C-terminal domain-like"/>
    <property type="match status" value="1"/>
</dbReference>
<comment type="cofactor">
    <cofactor evidence="4">
        <name>a divalent metal cation</name>
        <dbReference type="ChEBI" id="CHEBI:60240"/>
    </cofactor>
</comment>
<dbReference type="Gene3D" id="3.20.20.120">
    <property type="entry name" value="Enolase-like C-terminal domain"/>
    <property type="match status" value="1"/>
</dbReference>
<dbReference type="eggNOG" id="arCOG01168">
    <property type="taxonomic scope" value="Archaea"/>
</dbReference>
<dbReference type="UniPathway" id="UPA01057">
    <property type="reaction ID" value="UER00165"/>
</dbReference>
<comment type="pathway">
    <text evidence="4">Quinol/quinone metabolism; menaquinone biosynthesis.</text>
</comment>
<dbReference type="Pfam" id="PF13378">
    <property type="entry name" value="MR_MLE_C"/>
    <property type="match status" value="1"/>
</dbReference>
<gene>
    <name evidence="4" type="primary">menC</name>
    <name evidence="6" type="ORF">J07HQW2_03429</name>
</gene>
<evidence type="ECO:0000256" key="4">
    <source>
        <dbReference type="HAMAP-Rule" id="MF_00470"/>
    </source>
</evidence>
<dbReference type="GO" id="GO:0009234">
    <property type="term" value="P:menaquinone biosynthetic process"/>
    <property type="evidence" value="ECO:0007669"/>
    <property type="project" value="UniProtKB-UniRule"/>
</dbReference>
<dbReference type="InterPro" id="IPR029017">
    <property type="entry name" value="Enolase-like_N"/>
</dbReference>
<dbReference type="SMART" id="SM00922">
    <property type="entry name" value="MR_MLE"/>
    <property type="match status" value="1"/>
</dbReference>
<comment type="catalytic activity">
    <reaction evidence="4">
        <text>(1R,6R)-6-hydroxy-2-succinyl-cyclohexa-2,4-diene-1-carboxylate = 2-succinylbenzoate + H2O</text>
        <dbReference type="Rhea" id="RHEA:10196"/>
        <dbReference type="ChEBI" id="CHEBI:15377"/>
        <dbReference type="ChEBI" id="CHEBI:18325"/>
        <dbReference type="ChEBI" id="CHEBI:58689"/>
        <dbReference type="EC" id="4.2.1.113"/>
    </reaction>
</comment>
<name>U1NID4_9EURY</name>
<comment type="similarity">
    <text evidence="4">Belongs to the mandelate racemase/muconate lactonizing enzyme family. MenC type 1 subfamily.</text>
</comment>
<dbReference type="Proteomes" id="UP000030710">
    <property type="component" value="Unassembled WGS sequence"/>
</dbReference>
<organism evidence="6 7">
    <name type="scientific">Haloquadratum walsbyi J07HQW2</name>
    <dbReference type="NCBI Taxonomy" id="1238425"/>
    <lineage>
        <taxon>Archaea</taxon>
        <taxon>Methanobacteriati</taxon>
        <taxon>Methanobacteriota</taxon>
        <taxon>Stenosarchaea group</taxon>
        <taxon>Halobacteria</taxon>
        <taxon>Halobacteriales</taxon>
        <taxon>Haloferacaceae</taxon>
        <taxon>Haloquadratum</taxon>
    </lineage>
</organism>
<dbReference type="HOGENOM" id="CLU_030273_4_2_2"/>
<feature type="binding site" evidence="4">
    <location>
        <position position="243"/>
    </location>
    <ligand>
        <name>Mg(2+)</name>
        <dbReference type="ChEBI" id="CHEBI:18420"/>
    </ligand>
</feature>
<protein>
    <recommendedName>
        <fullName evidence="4">o-succinylbenzoate synthase</fullName>
        <shortName evidence="4">OSB synthase</shortName>
        <shortName evidence="4">OSBS</shortName>
        <ecNumber evidence="4">4.2.1.113</ecNumber>
    </recommendedName>
    <alternativeName>
        <fullName evidence="4">4-(2'-carboxyphenyl)-4-oxybutyric acid synthase</fullName>
    </alternativeName>
    <alternativeName>
        <fullName evidence="4">o-succinylbenzoic acid synthase</fullName>
    </alternativeName>
</protein>